<reference evidence="5 6" key="1">
    <citation type="journal article" date="2016" name="Front. Microbiol.">
        <title>Single-Cell (Meta-)Genomics of a Dimorphic Candidatus Thiomargarita nelsonii Reveals Genomic Plasticity.</title>
        <authorList>
            <person name="Flood B.E."/>
            <person name="Fliss P."/>
            <person name="Jones D.S."/>
            <person name="Dick G.J."/>
            <person name="Jain S."/>
            <person name="Kaster A.K."/>
            <person name="Winkel M."/>
            <person name="Mussmann M."/>
            <person name="Bailey J."/>
        </authorList>
    </citation>
    <scope>NUCLEOTIDE SEQUENCE [LARGE SCALE GENOMIC DNA]</scope>
    <source>
        <strain evidence="5">Hydrate Ridge</strain>
    </source>
</reference>
<proteinExistence type="inferred from homology"/>
<keyword evidence="6" id="KW-1185">Reference proteome</keyword>
<dbReference type="Pfam" id="PF04072">
    <property type="entry name" value="LCM"/>
    <property type="match status" value="1"/>
</dbReference>
<dbReference type="NCBIfam" id="TIGR00027">
    <property type="entry name" value="mthyl_TIGR00027"/>
    <property type="match status" value="1"/>
</dbReference>
<evidence type="ECO:0000256" key="3">
    <source>
        <dbReference type="ARBA" id="ARBA00022679"/>
    </source>
</evidence>
<comment type="similarity">
    <text evidence="1 4">Belongs to the UPF0677 family.</text>
</comment>
<dbReference type="AlphaFoldDB" id="A0A0A6PEU8"/>
<accession>A0A0A6PEU8</accession>
<dbReference type="PANTHER" id="PTHR43619">
    <property type="entry name" value="S-ADENOSYL-L-METHIONINE-DEPENDENT METHYLTRANSFERASE YKTD-RELATED"/>
    <property type="match status" value="1"/>
</dbReference>
<evidence type="ECO:0000256" key="4">
    <source>
        <dbReference type="RuleBase" id="RU362030"/>
    </source>
</evidence>
<comment type="caution">
    <text evidence="5">The sequence shown here is derived from an EMBL/GenBank/DDBJ whole genome shotgun (WGS) entry which is preliminary data.</text>
</comment>
<dbReference type="InterPro" id="IPR029063">
    <property type="entry name" value="SAM-dependent_MTases_sf"/>
</dbReference>
<keyword evidence="2 4" id="KW-0489">Methyltransferase</keyword>
<dbReference type="GO" id="GO:0032259">
    <property type="term" value="P:methylation"/>
    <property type="evidence" value="ECO:0007669"/>
    <property type="project" value="UniProtKB-KW"/>
</dbReference>
<dbReference type="PANTHER" id="PTHR43619:SF2">
    <property type="entry name" value="S-ADENOSYL-L-METHIONINE-DEPENDENT METHYLTRANSFERASES SUPERFAMILY PROTEIN"/>
    <property type="match status" value="1"/>
</dbReference>
<dbReference type="SUPFAM" id="SSF53335">
    <property type="entry name" value="S-adenosyl-L-methionine-dependent methyltransferases"/>
    <property type="match status" value="1"/>
</dbReference>
<evidence type="ECO:0000313" key="6">
    <source>
        <dbReference type="Proteomes" id="UP000030428"/>
    </source>
</evidence>
<dbReference type="InterPro" id="IPR011610">
    <property type="entry name" value="SAM_mthyl_Trfase_ML2640-like"/>
</dbReference>
<gene>
    <name evidence="5" type="ORF">PN36_19020</name>
</gene>
<name>A0A0A6PEU8_9GAMM</name>
<keyword evidence="3" id="KW-0808">Transferase</keyword>
<evidence type="ECO:0000256" key="2">
    <source>
        <dbReference type="ARBA" id="ARBA00022603"/>
    </source>
</evidence>
<evidence type="ECO:0000256" key="1">
    <source>
        <dbReference type="ARBA" id="ARBA00008138"/>
    </source>
</evidence>
<dbReference type="InterPro" id="IPR007213">
    <property type="entry name" value="Ppm1/Ppm2/Tcmp"/>
</dbReference>
<sequence>MSKAAAPKRQESDFIQSASVTAMMRALLAEEDDLTKNPDYLAKYFVSEPWRQYLAQPAQSKSALQKRVPGGIYYHLVRTKKMDNAFVSWAKKYNECQIVILGAGLDSRGLRFAQDYPNAKIYEYDLKGMFDYKIDIINSNESLAKLNGNIDYVPINFHEETLIDSMTTNQIAQSKNTLVIWEGVSYFLEEQVVKSTLLDLHKFFKSKLRVIFDYAYRDYVDGDLSYYGAQALAHELEQIGEPHIFGVNPDEVQDFLDELGYVVNNNSTWVSLEREFFLKNDQIQHKLPAFHGIVDCDKNRYRGKVI</sequence>
<keyword evidence="4" id="KW-0949">S-adenosyl-L-methionine</keyword>
<dbReference type="EMBL" id="JSZA02000077">
    <property type="protein sequence ID" value="KHD08822.1"/>
    <property type="molecule type" value="Genomic_DNA"/>
</dbReference>
<dbReference type="Gene3D" id="3.40.50.150">
    <property type="entry name" value="Vaccinia Virus protein VP39"/>
    <property type="match status" value="1"/>
</dbReference>
<dbReference type="GO" id="GO:0008168">
    <property type="term" value="F:methyltransferase activity"/>
    <property type="evidence" value="ECO:0007669"/>
    <property type="project" value="UniProtKB-UniRule"/>
</dbReference>
<organism evidence="5 6">
    <name type="scientific">Candidatus Thiomargarita nelsonii</name>
    <dbReference type="NCBI Taxonomy" id="1003181"/>
    <lineage>
        <taxon>Bacteria</taxon>
        <taxon>Pseudomonadati</taxon>
        <taxon>Pseudomonadota</taxon>
        <taxon>Gammaproteobacteria</taxon>
        <taxon>Thiotrichales</taxon>
        <taxon>Thiotrichaceae</taxon>
        <taxon>Thiomargarita</taxon>
    </lineage>
</organism>
<comment type="function">
    <text evidence="4">Exhibits S-adenosyl-L-methionine-dependent methyltransferase activity.</text>
</comment>
<dbReference type="Proteomes" id="UP000030428">
    <property type="component" value="Unassembled WGS sequence"/>
</dbReference>
<evidence type="ECO:0000313" key="5">
    <source>
        <dbReference type="EMBL" id="KHD08822.1"/>
    </source>
</evidence>
<protein>
    <recommendedName>
        <fullName evidence="4">S-adenosyl-L-methionine-dependent methyltransferase</fullName>
        <ecNumber evidence="4">2.1.1.-</ecNumber>
    </recommendedName>
</protein>
<dbReference type="EC" id="2.1.1.-" evidence="4"/>